<dbReference type="Gene3D" id="3.10.120.10">
    <property type="entry name" value="Cytochrome b5-like heme/steroid binding domain"/>
    <property type="match status" value="1"/>
</dbReference>
<evidence type="ECO:0000313" key="4">
    <source>
        <dbReference type="EMBL" id="KAJ8028443.1"/>
    </source>
</evidence>
<accession>A0A9Q1BKN9</accession>
<dbReference type="Pfam" id="PF00173">
    <property type="entry name" value="Cyt-b5"/>
    <property type="match status" value="1"/>
</dbReference>
<dbReference type="PANTHER" id="PTHR10281">
    <property type="entry name" value="MEMBRANE-ASSOCIATED PROGESTERONE RECEPTOR COMPONENT-RELATED"/>
    <property type="match status" value="1"/>
</dbReference>
<dbReference type="GO" id="GO:0005783">
    <property type="term" value="C:endoplasmic reticulum"/>
    <property type="evidence" value="ECO:0007669"/>
    <property type="project" value="TreeGrafter"/>
</dbReference>
<dbReference type="InterPro" id="IPR050577">
    <property type="entry name" value="MAPR/NEUFC/NENF-like"/>
</dbReference>
<gene>
    <name evidence="4" type="ORF">HOLleu_30670</name>
</gene>
<feature type="domain" description="Cytochrome b5 heme-binding" evidence="3">
    <location>
        <begin position="68"/>
        <end position="104"/>
    </location>
</feature>
<reference evidence="4" key="1">
    <citation type="submission" date="2021-10" db="EMBL/GenBank/DDBJ databases">
        <title>Tropical sea cucumber genome reveals ecological adaptation and Cuvierian tubules defense mechanism.</title>
        <authorList>
            <person name="Chen T."/>
        </authorList>
    </citation>
    <scope>NUCLEOTIDE SEQUENCE</scope>
    <source>
        <strain evidence="4">Nanhai2018</strain>
        <tissue evidence="4">Muscle</tissue>
    </source>
</reference>
<sequence>MGRFHKFTCLRTYSRLLKMLQCTDRLQSAAIIPEDGKLADEDFLTGGRRKPEPPKQPQLPRMKRRDFTLQDLKKYNGVDDERILIAVNGQVFDVTRGKNFYGPDGP</sequence>
<evidence type="ECO:0000256" key="1">
    <source>
        <dbReference type="ARBA" id="ARBA00038357"/>
    </source>
</evidence>
<dbReference type="SUPFAM" id="SSF55856">
    <property type="entry name" value="Cytochrome b5-like heme/steroid binding domain"/>
    <property type="match status" value="1"/>
</dbReference>
<organism evidence="4 5">
    <name type="scientific">Holothuria leucospilota</name>
    <name type="common">Black long sea cucumber</name>
    <name type="synonym">Mertensiothuria leucospilota</name>
    <dbReference type="NCBI Taxonomy" id="206669"/>
    <lineage>
        <taxon>Eukaryota</taxon>
        <taxon>Metazoa</taxon>
        <taxon>Echinodermata</taxon>
        <taxon>Eleutherozoa</taxon>
        <taxon>Echinozoa</taxon>
        <taxon>Holothuroidea</taxon>
        <taxon>Aspidochirotacea</taxon>
        <taxon>Aspidochirotida</taxon>
        <taxon>Holothuriidae</taxon>
        <taxon>Holothuria</taxon>
    </lineage>
</organism>
<proteinExistence type="inferred from homology"/>
<dbReference type="Proteomes" id="UP001152320">
    <property type="component" value="Chromosome 15"/>
</dbReference>
<evidence type="ECO:0000256" key="2">
    <source>
        <dbReference type="SAM" id="MobiDB-lite"/>
    </source>
</evidence>
<comment type="similarity">
    <text evidence="1">Belongs to the cytochrome b5 family. MAPR subfamily.</text>
</comment>
<dbReference type="GO" id="GO:0016020">
    <property type="term" value="C:membrane"/>
    <property type="evidence" value="ECO:0007669"/>
    <property type="project" value="TreeGrafter"/>
</dbReference>
<dbReference type="EMBL" id="JAIZAY010000015">
    <property type="protein sequence ID" value="KAJ8028443.1"/>
    <property type="molecule type" value="Genomic_DNA"/>
</dbReference>
<evidence type="ECO:0000313" key="5">
    <source>
        <dbReference type="Proteomes" id="UP001152320"/>
    </source>
</evidence>
<dbReference type="InterPro" id="IPR036400">
    <property type="entry name" value="Cyt_B5-like_heme/steroid_sf"/>
</dbReference>
<dbReference type="AlphaFoldDB" id="A0A9Q1BKN9"/>
<keyword evidence="5" id="KW-1185">Reference proteome</keyword>
<dbReference type="PANTHER" id="PTHR10281:SF106">
    <property type="entry name" value="IP06960P-RELATED"/>
    <property type="match status" value="1"/>
</dbReference>
<feature type="region of interest" description="Disordered" evidence="2">
    <location>
        <begin position="42"/>
        <end position="63"/>
    </location>
</feature>
<dbReference type="OrthoDB" id="547796at2759"/>
<keyword evidence="4" id="KW-0675">Receptor</keyword>
<comment type="caution">
    <text evidence="4">The sequence shown here is derived from an EMBL/GenBank/DDBJ whole genome shotgun (WGS) entry which is preliminary data.</text>
</comment>
<name>A0A9Q1BKN9_HOLLE</name>
<protein>
    <submittedName>
        <fullName evidence="4">Membrane-associated progesterone receptor component 1</fullName>
    </submittedName>
</protein>
<dbReference type="InterPro" id="IPR001199">
    <property type="entry name" value="Cyt_B5-like_heme/steroid-bd"/>
</dbReference>
<evidence type="ECO:0000259" key="3">
    <source>
        <dbReference type="Pfam" id="PF00173"/>
    </source>
</evidence>